<dbReference type="InterPro" id="IPR042838">
    <property type="entry name" value="KIAA1958"/>
</dbReference>
<feature type="region of interest" description="Disordered" evidence="5">
    <location>
        <begin position="435"/>
        <end position="466"/>
    </location>
</feature>
<evidence type="ECO:0000256" key="2">
    <source>
        <dbReference type="ARBA" id="ARBA00022553"/>
    </source>
</evidence>
<evidence type="ECO:0000256" key="3">
    <source>
        <dbReference type="ARBA" id="ARBA00022843"/>
    </source>
</evidence>
<dbReference type="Proteomes" id="UP001347796">
    <property type="component" value="Unassembled WGS sequence"/>
</dbReference>
<dbReference type="InterPro" id="IPR011010">
    <property type="entry name" value="DNA_brk_join_enz"/>
</dbReference>
<dbReference type="PROSITE" id="PS51898">
    <property type="entry name" value="TYR_RECOMBINASE"/>
    <property type="match status" value="1"/>
</dbReference>
<feature type="domain" description="Tyr recombinase" evidence="6">
    <location>
        <begin position="207"/>
        <end position="430"/>
    </location>
</feature>
<keyword evidence="8" id="KW-1185">Reference proteome</keyword>
<accession>A0AAN8K8S3</accession>
<organism evidence="7 8">
    <name type="scientific">Patella caerulea</name>
    <name type="common">Rayed Mediterranean limpet</name>
    <dbReference type="NCBI Taxonomy" id="87958"/>
    <lineage>
        <taxon>Eukaryota</taxon>
        <taxon>Metazoa</taxon>
        <taxon>Spiralia</taxon>
        <taxon>Lophotrochozoa</taxon>
        <taxon>Mollusca</taxon>
        <taxon>Gastropoda</taxon>
        <taxon>Patellogastropoda</taxon>
        <taxon>Patelloidea</taxon>
        <taxon>Patellidae</taxon>
        <taxon>Patella</taxon>
    </lineage>
</organism>
<dbReference type="InterPro" id="IPR021893">
    <property type="entry name" value="ZMYM2-like_C"/>
</dbReference>
<dbReference type="Pfam" id="PF12012">
    <property type="entry name" value="DUF3504"/>
    <property type="match status" value="1"/>
</dbReference>
<dbReference type="GO" id="GO:0003677">
    <property type="term" value="F:DNA binding"/>
    <property type="evidence" value="ECO:0007669"/>
    <property type="project" value="InterPro"/>
</dbReference>
<evidence type="ECO:0000313" key="8">
    <source>
        <dbReference type="Proteomes" id="UP001347796"/>
    </source>
</evidence>
<feature type="compositionally biased region" description="Low complexity" evidence="5">
    <location>
        <begin position="446"/>
        <end position="460"/>
    </location>
</feature>
<dbReference type="PANTHER" id="PTHR46963">
    <property type="entry name" value="SIMILAR TO RIKEN CDNA E130308A19"/>
    <property type="match status" value="1"/>
</dbReference>
<dbReference type="SUPFAM" id="SSF56349">
    <property type="entry name" value="DNA breaking-rejoining enzymes"/>
    <property type="match status" value="1"/>
</dbReference>
<keyword evidence="1" id="KW-1017">Isopeptide bond</keyword>
<dbReference type="InterPro" id="IPR002104">
    <property type="entry name" value="Integrase_catalytic"/>
</dbReference>
<dbReference type="EMBL" id="JAZGQO010000005">
    <property type="protein sequence ID" value="KAK6186754.1"/>
    <property type="molecule type" value="Genomic_DNA"/>
</dbReference>
<dbReference type="GO" id="GO:0015074">
    <property type="term" value="P:DNA integration"/>
    <property type="evidence" value="ECO:0007669"/>
    <property type="project" value="InterPro"/>
</dbReference>
<gene>
    <name evidence="7" type="ORF">SNE40_006030</name>
</gene>
<dbReference type="InterPro" id="IPR013762">
    <property type="entry name" value="Integrase-like_cat_sf"/>
</dbReference>
<dbReference type="GO" id="GO:0006310">
    <property type="term" value="P:DNA recombination"/>
    <property type="evidence" value="ECO:0007669"/>
    <property type="project" value="UniProtKB-KW"/>
</dbReference>
<keyword evidence="4" id="KW-0233">DNA recombination</keyword>
<dbReference type="Gene3D" id="1.10.443.10">
    <property type="entry name" value="Intergrase catalytic core"/>
    <property type="match status" value="1"/>
</dbReference>
<keyword evidence="3" id="KW-0832">Ubl conjugation</keyword>
<protein>
    <recommendedName>
        <fullName evidence="6">Tyr recombinase domain-containing protein</fullName>
    </recommendedName>
</protein>
<evidence type="ECO:0000256" key="1">
    <source>
        <dbReference type="ARBA" id="ARBA00022499"/>
    </source>
</evidence>
<keyword evidence="2" id="KW-0597">Phosphoprotein</keyword>
<evidence type="ECO:0000256" key="5">
    <source>
        <dbReference type="SAM" id="MobiDB-lite"/>
    </source>
</evidence>
<sequence>METIKVFHSGDKVSVDFSGQGTVLNSIGIRNYTVEIDGSDYIASVDVDRLQLIKPQNTTTCISNAEKQTCSSLTGPKKKRFIKIDENYIDKLVNKQANPNTARKTLFDTNLLHDFISTNNDHRRIHEIPPNELNDILCKFIVSACKLDGGEFENNTLRGIGSSVERYLRSHNYGHTLRESIVFSRYREVMTAKQKELKSLGKGNLPHRSDAITDEEIESLWKAKQLGSFSPQSILNTLWFYNTIHFGLRGSDEHKQMLWGDVELKLDSDGLTECLEFTERVSKTRQGYNSKNVRQITPKMWANSQNKDRCPVELFKLYKSLRPHNFSNPENPFYISCTTVPNPDVGSIWFKRQPVGIHKLENLMKNMSKAAGISKDRKLTNHSARKHLVQKLNDSDVPPSHIMQISGHKNVQSINNYSHINYNQHKKISSILSGAESNYQRPPPTSTVVSSSSLLSSQSTGNKNSS</sequence>
<reference evidence="7 8" key="1">
    <citation type="submission" date="2024-01" db="EMBL/GenBank/DDBJ databases">
        <title>The genome of the rayed Mediterranean limpet Patella caerulea (Linnaeus, 1758).</title>
        <authorList>
            <person name="Anh-Thu Weber A."/>
            <person name="Halstead-Nussloch G."/>
        </authorList>
    </citation>
    <scope>NUCLEOTIDE SEQUENCE [LARGE SCALE GENOMIC DNA]</scope>
    <source>
        <strain evidence="7">AATW-2023a</strain>
        <tissue evidence="7">Whole specimen</tissue>
    </source>
</reference>
<dbReference type="AlphaFoldDB" id="A0AAN8K8S3"/>
<evidence type="ECO:0000259" key="6">
    <source>
        <dbReference type="PROSITE" id="PS51898"/>
    </source>
</evidence>
<proteinExistence type="predicted"/>
<name>A0AAN8K8S3_PATCE</name>
<evidence type="ECO:0000313" key="7">
    <source>
        <dbReference type="EMBL" id="KAK6186754.1"/>
    </source>
</evidence>
<dbReference type="PANTHER" id="PTHR46963:SF4">
    <property type="entry name" value="HYPOTHETICAL PROTEIN MGC115716"/>
    <property type="match status" value="1"/>
</dbReference>
<evidence type="ECO:0000256" key="4">
    <source>
        <dbReference type="ARBA" id="ARBA00023172"/>
    </source>
</evidence>
<comment type="caution">
    <text evidence="7">The sequence shown here is derived from an EMBL/GenBank/DDBJ whole genome shotgun (WGS) entry which is preliminary data.</text>
</comment>